<dbReference type="HAMAP" id="MF_02065">
    <property type="entry name" value="MltG"/>
    <property type="match status" value="1"/>
</dbReference>
<dbReference type="Proteomes" id="UP000600865">
    <property type="component" value="Unassembled WGS sequence"/>
</dbReference>
<proteinExistence type="inferred from homology"/>
<comment type="subcellular location">
    <subcellularLocation>
        <location evidence="7">Cell inner membrane</location>
        <topology evidence="7">Single-pass membrane protein</topology>
    </subcellularLocation>
</comment>
<feature type="site" description="Important for catalytic activity" evidence="7">
    <location>
        <position position="222"/>
    </location>
</feature>
<dbReference type="GO" id="GO:0071555">
    <property type="term" value="P:cell wall organization"/>
    <property type="evidence" value="ECO:0007669"/>
    <property type="project" value="UniProtKB-KW"/>
</dbReference>
<evidence type="ECO:0000256" key="2">
    <source>
        <dbReference type="ARBA" id="ARBA00022692"/>
    </source>
</evidence>
<dbReference type="EC" id="4.2.2.29" evidence="7"/>
<dbReference type="Pfam" id="PF02618">
    <property type="entry name" value="YceG"/>
    <property type="match status" value="1"/>
</dbReference>
<evidence type="ECO:0000256" key="4">
    <source>
        <dbReference type="ARBA" id="ARBA00023136"/>
    </source>
</evidence>
<protein>
    <recommendedName>
        <fullName evidence="7">Endolytic murein transglycosylase</fullName>
        <ecNumber evidence="7">4.2.2.29</ecNumber>
    </recommendedName>
    <alternativeName>
        <fullName evidence="7">Peptidoglycan lytic transglycosylase</fullName>
    </alternativeName>
    <alternativeName>
        <fullName evidence="7">Peptidoglycan polymerization terminase</fullName>
    </alternativeName>
</protein>
<dbReference type="RefSeq" id="WP_189582021.1">
    <property type="nucleotide sequence ID" value="NZ_BMYV01000001.1"/>
</dbReference>
<evidence type="ECO:0000313" key="9">
    <source>
        <dbReference type="Proteomes" id="UP000600865"/>
    </source>
</evidence>
<dbReference type="GO" id="GO:0005886">
    <property type="term" value="C:plasma membrane"/>
    <property type="evidence" value="ECO:0007669"/>
    <property type="project" value="UniProtKB-SubCell"/>
</dbReference>
<keyword evidence="2 7" id="KW-0812">Transmembrane</keyword>
<evidence type="ECO:0000313" key="8">
    <source>
        <dbReference type="EMBL" id="GGX61667.1"/>
    </source>
</evidence>
<dbReference type="CDD" id="cd08010">
    <property type="entry name" value="MltG_like"/>
    <property type="match status" value="1"/>
</dbReference>
<keyword evidence="4 7" id="KW-0472">Membrane</keyword>
<sequence length="346" mass="38200">MARSDKNSDQPKLRKRDKRALTLIALTAFITFFGGLALAGYAAINYKYERALDGSSDQIAFVVPKGAGLSSIAKRLEKEQFIDSEFVFKVVTKLRGNEANFKAGEFYLSKNMSMSAVYEGLANGKAVLYPFTAAEGLTSSMIVRALDDIETLIDDDPPVPAEGTLLPETYLTPRGMTQSQLLQKMMLAQKQLLDGAWEKRDPTIPVKTKAEAIILASVVEKETGIGMERGMVAGVFTNRLRKGMKLQSDPTIIYGITQGEPLGRRIRRSEIDRRTDWNTYQIPALPKTPICNPGADAILAVLNPAETDALFFVADGTGGHAFAKTLAEHERNVAKWRKIQRQRGLR</sequence>
<dbReference type="Gene3D" id="3.30.160.60">
    <property type="entry name" value="Classic Zinc Finger"/>
    <property type="match status" value="1"/>
</dbReference>
<dbReference type="GO" id="GO:0008932">
    <property type="term" value="F:lytic endotransglycosylase activity"/>
    <property type="evidence" value="ECO:0007669"/>
    <property type="project" value="UniProtKB-UniRule"/>
</dbReference>
<feature type="transmembrane region" description="Helical" evidence="7">
    <location>
        <begin position="21"/>
        <end position="44"/>
    </location>
</feature>
<dbReference type="NCBIfam" id="TIGR00247">
    <property type="entry name" value="endolytic transglycosylase MltG"/>
    <property type="match status" value="1"/>
</dbReference>
<accession>A0A918KFH7</accession>
<name>A0A918KFH7_9PROT</name>
<keyword evidence="1 7" id="KW-1003">Cell membrane</keyword>
<evidence type="ECO:0000256" key="1">
    <source>
        <dbReference type="ARBA" id="ARBA00022475"/>
    </source>
</evidence>
<dbReference type="Gene3D" id="3.30.1490.480">
    <property type="entry name" value="Endolytic murein transglycosylase"/>
    <property type="match status" value="1"/>
</dbReference>
<comment type="function">
    <text evidence="7">Functions as a peptidoglycan terminase that cleaves nascent peptidoglycan strands endolytically to terminate their elongation.</text>
</comment>
<keyword evidence="3 7" id="KW-1133">Transmembrane helix</keyword>
<dbReference type="PANTHER" id="PTHR30518">
    <property type="entry name" value="ENDOLYTIC MUREIN TRANSGLYCOSYLASE"/>
    <property type="match status" value="1"/>
</dbReference>
<dbReference type="GO" id="GO:0009252">
    <property type="term" value="P:peptidoglycan biosynthetic process"/>
    <property type="evidence" value="ECO:0007669"/>
    <property type="project" value="UniProtKB-UniRule"/>
</dbReference>
<dbReference type="AlphaFoldDB" id="A0A918KFH7"/>
<reference evidence="8 9" key="1">
    <citation type="journal article" date="2014" name="Int. J. Syst. Evol. Microbiol.">
        <title>Complete genome sequence of Corynebacterium casei LMG S-19264T (=DSM 44701T), isolated from a smear-ripened cheese.</title>
        <authorList>
            <consortium name="US DOE Joint Genome Institute (JGI-PGF)"/>
            <person name="Walter F."/>
            <person name="Albersmeier A."/>
            <person name="Kalinowski J."/>
            <person name="Ruckert C."/>
        </authorList>
    </citation>
    <scope>NUCLEOTIDE SEQUENCE [LARGE SCALE GENOMIC DNA]</scope>
    <source>
        <strain evidence="8 9">KCTC 23968</strain>
    </source>
</reference>
<comment type="catalytic activity">
    <reaction evidence="7">
        <text>a peptidoglycan chain = a peptidoglycan chain with N-acetyl-1,6-anhydromuramyl-[peptide] at the reducing end + a peptidoglycan chain with N-acetylglucosamine at the non-reducing end.</text>
        <dbReference type="EC" id="4.2.2.29"/>
    </reaction>
</comment>
<organism evidence="8 9">
    <name type="scientific">Litorimonas cladophorae</name>
    <dbReference type="NCBI Taxonomy" id="1220491"/>
    <lineage>
        <taxon>Bacteria</taxon>
        <taxon>Pseudomonadati</taxon>
        <taxon>Pseudomonadota</taxon>
        <taxon>Alphaproteobacteria</taxon>
        <taxon>Maricaulales</taxon>
        <taxon>Robiginitomaculaceae</taxon>
    </lineage>
</organism>
<keyword evidence="6 7" id="KW-0961">Cell wall biogenesis/degradation</keyword>
<comment type="caution">
    <text evidence="8">The sequence shown here is derived from an EMBL/GenBank/DDBJ whole genome shotgun (WGS) entry which is preliminary data.</text>
</comment>
<keyword evidence="7" id="KW-0997">Cell inner membrane</keyword>
<dbReference type="InterPro" id="IPR003770">
    <property type="entry name" value="MLTG-like"/>
</dbReference>
<evidence type="ECO:0000256" key="7">
    <source>
        <dbReference type="HAMAP-Rule" id="MF_02065"/>
    </source>
</evidence>
<gene>
    <name evidence="7" type="primary">mltG</name>
    <name evidence="8" type="ORF">GCM10011309_09520</name>
</gene>
<comment type="similarity">
    <text evidence="7">Belongs to the transglycosylase MltG family.</text>
</comment>
<keyword evidence="5 7" id="KW-0456">Lyase</keyword>
<keyword evidence="9" id="KW-1185">Reference proteome</keyword>
<evidence type="ECO:0000256" key="6">
    <source>
        <dbReference type="ARBA" id="ARBA00023316"/>
    </source>
</evidence>
<evidence type="ECO:0000256" key="3">
    <source>
        <dbReference type="ARBA" id="ARBA00022989"/>
    </source>
</evidence>
<evidence type="ECO:0000256" key="5">
    <source>
        <dbReference type="ARBA" id="ARBA00023239"/>
    </source>
</evidence>
<dbReference type="PANTHER" id="PTHR30518:SF2">
    <property type="entry name" value="ENDOLYTIC MUREIN TRANSGLYCOSYLASE"/>
    <property type="match status" value="1"/>
</dbReference>
<dbReference type="EMBL" id="BMYV01000001">
    <property type="protein sequence ID" value="GGX61667.1"/>
    <property type="molecule type" value="Genomic_DNA"/>
</dbReference>